<name>A0A1Z1C472_CLAUC</name>
<reference evidence="2" key="2">
    <citation type="submission" date="2017-12" db="EMBL/GenBank/DDBJ databases">
        <title>Genome Sequencing Reveals a Rich Biosynthetic Potential.</title>
        <authorList>
            <person name="Bertrand R.L."/>
            <person name="Abdel-Hameed M.E."/>
            <person name="Sorensen J.L."/>
        </authorList>
    </citation>
    <scope>NUCLEOTIDE SEQUENCE</scope>
</reference>
<dbReference type="AlphaFoldDB" id="A0A1Z1C472"/>
<organism evidence="1">
    <name type="scientific">Cladonia uncialis subsp. uncialis</name>
    <dbReference type="NCBI Taxonomy" id="180999"/>
    <lineage>
        <taxon>Eukaryota</taxon>
        <taxon>Fungi</taxon>
        <taxon>Dikarya</taxon>
        <taxon>Ascomycota</taxon>
        <taxon>Pezizomycotina</taxon>
        <taxon>Lecanoromycetes</taxon>
        <taxon>OSLEUM clade</taxon>
        <taxon>Lecanoromycetidae</taxon>
        <taxon>Lecanorales</taxon>
        <taxon>Lecanorineae</taxon>
        <taxon>Cladoniaceae</taxon>
        <taxon>Cladonia</taxon>
    </lineage>
</organism>
<proteinExistence type="predicted"/>
<sequence>MPSSLALASSRHMSTNPTLYLSRGHSHLGFTFSPRLNGDGLLTALSRVGLGSDKRFSQLARGYLRLDEGDCVCALPALSSTACSNLLSQKVFQVVASGTSPPDFSVRFTTPAPLSGILEAKWAREVKLASKVEGVNAEKSWVLSRAVSILVVLRIDIFTRTAVLAEMKLIEMSTAPRDVRRCLEALGFKD</sequence>
<protein>
    <submittedName>
        <fullName evidence="1">Uncharacterized protein</fullName>
    </submittedName>
</protein>
<accession>A0A1Z1C472</accession>
<evidence type="ECO:0000313" key="2">
    <source>
        <dbReference type="EMBL" id="AUW31141.1"/>
    </source>
</evidence>
<evidence type="ECO:0000313" key="1">
    <source>
        <dbReference type="EMBL" id="ANM86341.1"/>
    </source>
</evidence>
<dbReference type="EMBL" id="KX264249">
    <property type="protein sequence ID" value="ANM86341.1"/>
    <property type="molecule type" value="Genomic_DNA"/>
</dbReference>
<reference evidence="1" key="1">
    <citation type="submission" date="2016-05" db="EMBL/GenBank/DDBJ databases">
        <title>Lichen genome sequencing reveals its rich biosynthetic potential.</title>
        <authorList>
            <person name="Bertrand R.L."/>
            <person name="Abdel-Hameed M."/>
            <person name="Sorensen J.L."/>
        </authorList>
    </citation>
    <scope>NUCLEOTIDE SEQUENCE</scope>
</reference>
<dbReference type="EMBL" id="MG777493">
    <property type="protein sequence ID" value="AUW31141.1"/>
    <property type="molecule type" value="Genomic_DNA"/>
</dbReference>